<protein>
    <submittedName>
        <fullName evidence="2">Nitroimidazol reductase NimA, pyridoxamine 5'-phosphate oxidase superfamily</fullName>
    </submittedName>
</protein>
<keyword evidence="3" id="KW-1185">Reference proteome</keyword>
<dbReference type="SUPFAM" id="SSF50475">
    <property type="entry name" value="FMN-binding split barrel"/>
    <property type="match status" value="1"/>
</dbReference>
<dbReference type="Proteomes" id="UP000219453">
    <property type="component" value="Unassembled WGS sequence"/>
</dbReference>
<gene>
    <name evidence="2" type="ORF">SAMN06269185_1426</name>
</gene>
<dbReference type="Pfam" id="PF01243">
    <property type="entry name" value="PNPOx_N"/>
    <property type="match status" value="1"/>
</dbReference>
<sequence>MRVVENTMDVPIENVLERPLFCFLASVDDGLPRVSPLWYLWEDGVVWIMADREKTYVDRVAATPEAALAVVEFLPGSGVVRHVGFRGRASVEPFDLDRTNRLLKRYLGPDPEAWDDRFLPPWSDRWCFVRFDPETVVARDQSYDLGAA</sequence>
<proteinExistence type="predicted"/>
<name>A0A285NRT8_NATPI</name>
<evidence type="ECO:0000313" key="2">
    <source>
        <dbReference type="EMBL" id="SNZ11908.1"/>
    </source>
</evidence>
<organism evidence="2 3">
    <name type="scientific">Natronoarchaeum philippinense</name>
    <dbReference type="NCBI Taxonomy" id="558529"/>
    <lineage>
        <taxon>Archaea</taxon>
        <taxon>Methanobacteriati</taxon>
        <taxon>Methanobacteriota</taxon>
        <taxon>Stenosarchaea group</taxon>
        <taxon>Halobacteria</taxon>
        <taxon>Halobacteriales</taxon>
        <taxon>Natronoarchaeaceae</taxon>
    </lineage>
</organism>
<dbReference type="Gene3D" id="2.30.110.10">
    <property type="entry name" value="Electron Transport, Fmn-binding Protein, Chain A"/>
    <property type="match status" value="1"/>
</dbReference>
<dbReference type="OrthoDB" id="194652at2157"/>
<dbReference type="RefSeq" id="WP_097008416.1">
    <property type="nucleotide sequence ID" value="NZ_OBEJ01000002.1"/>
</dbReference>
<reference evidence="2 3" key="1">
    <citation type="submission" date="2017-09" db="EMBL/GenBank/DDBJ databases">
        <authorList>
            <person name="Ehlers B."/>
            <person name="Leendertz F.H."/>
        </authorList>
    </citation>
    <scope>NUCLEOTIDE SEQUENCE [LARGE SCALE GENOMIC DNA]</scope>
    <source>
        <strain evidence="2 3">DSM 27208</strain>
    </source>
</reference>
<accession>A0A285NRT8</accession>
<dbReference type="AlphaFoldDB" id="A0A285NRT8"/>
<evidence type="ECO:0000313" key="3">
    <source>
        <dbReference type="Proteomes" id="UP000219453"/>
    </source>
</evidence>
<dbReference type="InterPro" id="IPR012349">
    <property type="entry name" value="Split_barrel_FMN-bd"/>
</dbReference>
<dbReference type="EMBL" id="OBEJ01000002">
    <property type="protein sequence ID" value="SNZ11908.1"/>
    <property type="molecule type" value="Genomic_DNA"/>
</dbReference>
<evidence type="ECO:0000259" key="1">
    <source>
        <dbReference type="Pfam" id="PF01243"/>
    </source>
</evidence>
<dbReference type="InterPro" id="IPR011576">
    <property type="entry name" value="Pyridox_Oxase_N"/>
</dbReference>
<feature type="domain" description="Pyridoxamine 5'-phosphate oxidase N-terminal" evidence="1">
    <location>
        <begin position="12"/>
        <end position="106"/>
    </location>
</feature>